<feature type="coiled-coil region" evidence="1">
    <location>
        <begin position="22"/>
        <end position="49"/>
    </location>
</feature>
<comment type="caution">
    <text evidence="2">The sequence shown here is derived from an EMBL/GenBank/DDBJ whole genome shotgun (WGS) entry which is preliminary data.</text>
</comment>
<gene>
    <name evidence="2" type="ORF">ENT43_00270</name>
</gene>
<evidence type="ECO:0000256" key="1">
    <source>
        <dbReference type="SAM" id="Coils"/>
    </source>
</evidence>
<accession>A0A7C4R4E2</accession>
<sequence length="315" mass="35085">MKLDEIYKLAIKIGVENDPRDKKAIKRVLDNAKKELDDLKKEEKDFFDKERLYNPYADSRIYFGDPNKKIKKILAGVDIGTAEVLLAKELGVDAVMCHHPEGIGLACLHDVLDLQVDMIADLGVPINVAEALIDIRMSELAKGLSPINHYQSIDAAKLLNIPFFGVHTPADNLCYQFLKKEVEKKKPEKVSDLLKIIKEIPEYKEATKMGAGPSIFAGSSKRRCGKIAFTEITGGTSGSKDIYKWLADQGIGTVVGMHMSKEFREEAEKYHINVVIAGHMSSDSLGLNLFLDELEKNGVEVLTCSGIIRVKRIKK</sequence>
<reference evidence="2" key="1">
    <citation type="journal article" date="2020" name="mSystems">
        <title>Genome- and Community-Level Interaction Insights into Carbon Utilization and Element Cycling Functions of Hydrothermarchaeota in Hydrothermal Sediment.</title>
        <authorList>
            <person name="Zhou Z."/>
            <person name="Liu Y."/>
            <person name="Xu W."/>
            <person name="Pan J."/>
            <person name="Luo Z.H."/>
            <person name="Li M."/>
        </authorList>
    </citation>
    <scope>NUCLEOTIDE SEQUENCE [LARGE SCALE GENOMIC DNA]</scope>
    <source>
        <strain evidence="2">SpSt-579</strain>
    </source>
</reference>
<dbReference type="AlphaFoldDB" id="A0A7C4R4E2"/>
<keyword evidence="1" id="KW-0175">Coiled coil</keyword>
<organism evidence="2">
    <name type="scientific">candidate division CPR3 bacterium</name>
    <dbReference type="NCBI Taxonomy" id="2268181"/>
    <lineage>
        <taxon>Bacteria</taxon>
        <taxon>Bacteria division CPR3</taxon>
    </lineage>
</organism>
<dbReference type="EMBL" id="DSYQ01000001">
    <property type="protein sequence ID" value="HGT70678.1"/>
    <property type="molecule type" value="Genomic_DNA"/>
</dbReference>
<proteinExistence type="predicted"/>
<protein>
    <submittedName>
        <fullName evidence="2">NGG1p interacting factor NIF3</fullName>
    </submittedName>
</protein>
<evidence type="ECO:0000313" key="2">
    <source>
        <dbReference type="EMBL" id="HGT70678.1"/>
    </source>
</evidence>
<dbReference type="InterPro" id="IPR036069">
    <property type="entry name" value="DUF34/NIF3_sf"/>
</dbReference>
<name>A0A7C4R4E2_UNCC3</name>
<dbReference type="SUPFAM" id="SSF102705">
    <property type="entry name" value="NIF3 (NGG1p interacting factor 3)-like"/>
    <property type="match status" value="1"/>
</dbReference>